<dbReference type="PANTHER" id="PTHR30520:SF8">
    <property type="entry name" value="NITRITE TRANSPORTER NIRC"/>
    <property type="match status" value="1"/>
</dbReference>
<reference evidence="7" key="1">
    <citation type="submission" date="2020-08" db="EMBL/GenBank/DDBJ databases">
        <title>Genome public.</title>
        <authorList>
            <person name="Liu C."/>
            <person name="Sun Q."/>
        </authorList>
    </citation>
    <scope>NUCLEOTIDE SEQUENCE</scope>
    <source>
        <strain evidence="7">NSJ-52</strain>
    </source>
</reference>
<dbReference type="EMBL" id="JACOPQ010000002">
    <property type="protein sequence ID" value="MBC5735878.1"/>
    <property type="molecule type" value="Genomic_DNA"/>
</dbReference>
<evidence type="ECO:0000313" key="7">
    <source>
        <dbReference type="EMBL" id="MBC5735878.1"/>
    </source>
</evidence>
<dbReference type="Pfam" id="PF01226">
    <property type="entry name" value="Form_Nir_trans"/>
    <property type="match status" value="1"/>
</dbReference>
<dbReference type="RefSeq" id="WP_186918369.1">
    <property type="nucleotide sequence ID" value="NZ_JACOPQ010000002.1"/>
</dbReference>
<dbReference type="PROSITE" id="PS01005">
    <property type="entry name" value="FORMATE_NITRITE_TP_1"/>
    <property type="match status" value="1"/>
</dbReference>
<accession>A0A8J6JGV5</accession>
<comment type="subcellular location">
    <subcellularLocation>
        <location evidence="1">Membrane</location>
        <topology evidence="1">Multi-pass membrane protein</topology>
    </subcellularLocation>
</comment>
<evidence type="ECO:0000256" key="6">
    <source>
        <dbReference type="SAM" id="Phobius"/>
    </source>
</evidence>
<evidence type="ECO:0000256" key="5">
    <source>
        <dbReference type="ARBA" id="ARBA00049660"/>
    </source>
</evidence>
<keyword evidence="3 6" id="KW-1133">Transmembrane helix</keyword>
<feature type="transmembrane region" description="Helical" evidence="6">
    <location>
        <begin position="31"/>
        <end position="52"/>
    </location>
</feature>
<keyword evidence="2 6" id="KW-0812">Transmembrane</keyword>
<keyword evidence="4 6" id="KW-0472">Membrane</keyword>
<dbReference type="InterPro" id="IPR000292">
    <property type="entry name" value="For/NO2_transpt"/>
</dbReference>
<comment type="similarity">
    <text evidence="5">Belongs to the FNT transporter (TC 1.A.16) family.</text>
</comment>
<evidence type="ECO:0000256" key="1">
    <source>
        <dbReference type="ARBA" id="ARBA00004141"/>
    </source>
</evidence>
<feature type="transmembrane region" description="Helical" evidence="6">
    <location>
        <begin position="227"/>
        <end position="247"/>
    </location>
</feature>
<feature type="transmembrane region" description="Helical" evidence="6">
    <location>
        <begin position="150"/>
        <end position="172"/>
    </location>
</feature>
<evidence type="ECO:0000256" key="2">
    <source>
        <dbReference type="ARBA" id="ARBA00022692"/>
    </source>
</evidence>
<gene>
    <name evidence="7" type="ORF">H8S62_02475</name>
</gene>
<name>A0A8J6JGV5_9FIRM</name>
<feature type="transmembrane region" description="Helical" evidence="6">
    <location>
        <begin position="72"/>
        <end position="95"/>
    </location>
</feature>
<dbReference type="GO" id="GO:0005886">
    <property type="term" value="C:plasma membrane"/>
    <property type="evidence" value="ECO:0007669"/>
    <property type="project" value="TreeGrafter"/>
</dbReference>
<keyword evidence="8" id="KW-1185">Reference proteome</keyword>
<feature type="transmembrane region" description="Helical" evidence="6">
    <location>
        <begin position="107"/>
        <end position="130"/>
    </location>
</feature>
<feature type="transmembrane region" description="Helical" evidence="6">
    <location>
        <begin position="184"/>
        <end position="207"/>
    </location>
</feature>
<dbReference type="InterPro" id="IPR024002">
    <property type="entry name" value="For/NO2_transpt_CS"/>
</dbReference>
<sequence length="260" mass="27035">MTRPDIEALSAAGAAKADCARTASPRYLTRAAVAGAFIFVGALLSCLSASWFCDAHPAVAKLLGAGTFSTALILIVLLGGELFTGTNLVMGVTLYEGGCSLPGALRVWGLAYVGNFLGILVLCLLFAASGALQDPLFSYLQALVPAKLSAAWYMTLLKGVLCNFLVCVGVYAGFRLKSELGKMVVIALVITTFVLAGFEHSIANVAYFTLYSLTVSAASLPAMGWNLLWATVGNLLGGAVLLGLPLWCSAEGKPQKLAST</sequence>
<proteinExistence type="inferred from homology"/>
<dbReference type="Gene3D" id="1.20.1080.10">
    <property type="entry name" value="Glycerol uptake facilitator protein"/>
    <property type="match status" value="1"/>
</dbReference>
<evidence type="ECO:0000256" key="3">
    <source>
        <dbReference type="ARBA" id="ARBA00022989"/>
    </source>
</evidence>
<organism evidence="7 8">
    <name type="scientific">Lawsonibacter faecis</name>
    <dbReference type="NCBI Taxonomy" id="2763052"/>
    <lineage>
        <taxon>Bacteria</taxon>
        <taxon>Bacillati</taxon>
        <taxon>Bacillota</taxon>
        <taxon>Clostridia</taxon>
        <taxon>Eubacteriales</taxon>
        <taxon>Oscillospiraceae</taxon>
        <taxon>Lawsonibacter</taxon>
    </lineage>
</organism>
<protein>
    <submittedName>
        <fullName evidence="7">Formate/nitrite transporter family protein</fullName>
    </submittedName>
</protein>
<dbReference type="PANTHER" id="PTHR30520">
    <property type="entry name" value="FORMATE TRANSPORTER-RELATED"/>
    <property type="match status" value="1"/>
</dbReference>
<dbReference type="Proteomes" id="UP000607645">
    <property type="component" value="Unassembled WGS sequence"/>
</dbReference>
<comment type="caution">
    <text evidence="7">The sequence shown here is derived from an EMBL/GenBank/DDBJ whole genome shotgun (WGS) entry which is preliminary data.</text>
</comment>
<dbReference type="AlphaFoldDB" id="A0A8J6JGV5"/>
<dbReference type="GO" id="GO:0015499">
    <property type="term" value="F:formate transmembrane transporter activity"/>
    <property type="evidence" value="ECO:0007669"/>
    <property type="project" value="TreeGrafter"/>
</dbReference>
<evidence type="ECO:0000313" key="8">
    <source>
        <dbReference type="Proteomes" id="UP000607645"/>
    </source>
</evidence>
<evidence type="ECO:0000256" key="4">
    <source>
        <dbReference type="ARBA" id="ARBA00023136"/>
    </source>
</evidence>
<dbReference type="InterPro" id="IPR023271">
    <property type="entry name" value="Aquaporin-like"/>
</dbReference>